<name>A0A4Z1NZH0_9PEZI</name>
<organism evidence="2 3">
    <name type="scientific">Venturia nashicola</name>
    <dbReference type="NCBI Taxonomy" id="86259"/>
    <lineage>
        <taxon>Eukaryota</taxon>
        <taxon>Fungi</taxon>
        <taxon>Dikarya</taxon>
        <taxon>Ascomycota</taxon>
        <taxon>Pezizomycotina</taxon>
        <taxon>Dothideomycetes</taxon>
        <taxon>Pleosporomycetidae</taxon>
        <taxon>Venturiales</taxon>
        <taxon>Venturiaceae</taxon>
        <taxon>Venturia</taxon>
    </lineage>
</organism>
<feature type="region of interest" description="Disordered" evidence="1">
    <location>
        <begin position="1"/>
        <end position="44"/>
    </location>
</feature>
<evidence type="ECO:0000256" key="1">
    <source>
        <dbReference type="SAM" id="MobiDB-lite"/>
    </source>
</evidence>
<feature type="compositionally biased region" description="Basic residues" evidence="1">
    <location>
        <begin position="1"/>
        <end position="10"/>
    </location>
</feature>
<keyword evidence="3" id="KW-1185">Reference proteome</keyword>
<dbReference type="EMBL" id="SNSC02000029">
    <property type="protein sequence ID" value="TID13095.1"/>
    <property type="molecule type" value="Genomic_DNA"/>
</dbReference>
<sequence>MPRLGKHNRNHSFPPSLHFIQRSSSKTLSPPRPDINDAPWTHFLSEVDDGDDPSDFLDYTAGIIASSDASSKKKSAKFRPSDSKKWDKQVVNFHHGNYQRRAEEHAFVENRNDPWSHIVEHDVRVASNPIDISRQSRPRVRSRTRSGHRHSWREPSLDIFTVEEEAMSDTDLSDEDVPELGPAIFIDDYSNVDPQIKFVDDDESFTSSRRPARDSMFSNDGIDGIFTEDKPAYPTYNIPSLHLSPTHLSDDDSPPEFVLEGSYFDANLRAKL</sequence>
<gene>
    <name evidence="2" type="ORF">E6O75_ATG10044</name>
</gene>
<protein>
    <submittedName>
        <fullName evidence="2">Uncharacterized protein</fullName>
    </submittedName>
</protein>
<proteinExistence type="predicted"/>
<evidence type="ECO:0000313" key="3">
    <source>
        <dbReference type="Proteomes" id="UP000298493"/>
    </source>
</evidence>
<accession>A0A4Z1NZH0</accession>
<dbReference type="Proteomes" id="UP000298493">
    <property type="component" value="Unassembled WGS sequence"/>
</dbReference>
<evidence type="ECO:0000313" key="2">
    <source>
        <dbReference type="EMBL" id="TID13095.1"/>
    </source>
</evidence>
<comment type="caution">
    <text evidence="2">The sequence shown here is derived from an EMBL/GenBank/DDBJ whole genome shotgun (WGS) entry which is preliminary data.</text>
</comment>
<dbReference type="AlphaFoldDB" id="A0A4Z1NZH0"/>
<reference evidence="2 3" key="1">
    <citation type="submission" date="2019-04" db="EMBL/GenBank/DDBJ databases">
        <title>High contiguity whole genome sequence and gene annotation resource for two Venturia nashicola isolates.</title>
        <authorList>
            <person name="Prokchorchik M."/>
            <person name="Won K."/>
            <person name="Lee Y."/>
            <person name="Choi E.D."/>
            <person name="Segonzac C."/>
            <person name="Sohn K.H."/>
        </authorList>
    </citation>
    <scope>NUCLEOTIDE SEQUENCE [LARGE SCALE GENOMIC DNA]</scope>
    <source>
        <strain evidence="2 3">PRI2</strain>
    </source>
</reference>